<keyword evidence="2" id="KW-0479">Metal-binding</keyword>
<dbReference type="InterPro" id="IPR019273">
    <property type="entry name" value="Lunapark_Znf"/>
</dbReference>
<protein>
    <recommendedName>
        <fullName evidence="2">Endoplasmic reticulum junction formation protein lunapark</fullName>
    </recommendedName>
</protein>
<evidence type="ECO:0000313" key="5">
    <source>
        <dbReference type="WBParaSite" id="ACAC_0000539501-mRNA-1"/>
    </source>
</evidence>
<dbReference type="PANTHER" id="PTHR22166:SF12">
    <property type="entry name" value="ENDOPLASMIC RETICULUM JUNCTION FORMATION PROTEIN LUNAPARK"/>
    <property type="match status" value="1"/>
</dbReference>
<comment type="function">
    <text evidence="2">Plays a role in determining ER morphology.</text>
</comment>
<keyword evidence="2" id="KW-0863">Zinc-finger</keyword>
<feature type="domain" description="Lunapark zinc ribbon" evidence="3">
    <location>
        <begin position="71"/>
        <end position="120"/>
    </location>
</feature>
<reference evidence="4" key="1">
    <citation type="submission" date="2012-09" db="EMBL/GenBank/DDBJ databases">
        <authorList>
            <person name="Martin A.A."/>
        </authorList>
    </citation>
    <scope>NUCLEOTIDE SEQUENCE</scope>
</reference>
<dbReference type="Proteomes" id="UP000035642">
    <property type="component" value="Unassembled WGS sequence"/>
</dbReference>
<organism evidence="4 5">
    <name type="scientific">Angiostrongylus cantonensis</name>
    <name type="common">Rat lungworm</name>
    <dbReference type="NCBI Taxonomy" id="6313"/>
    <lineage>
        <taxon>Eukaryota</taxon>
        <taxon>Metazoa</taxon>
        <taxon>Ecdysozoa</taxon>
        <taxon>Nematoda</taxon>
        <taxon>Chromadorea</taxon>
        <taxon>Rhabditida</taxon>
        <taxon>Rhabditina</taxon>
        <taxon>Rhabditomorpha</taxon>
        <taxon>Strongyloidea</taxon>
        <taxon>Metastrongylidae</taxon>
        <taxon>Angiostrongylus</taxon>
    </lineage>
</organism>
<evidence type="ECO:0000256" key="2">
    <source>
        <dbReference type="RuleBase" id="RU367073"/>
    </source>
</evidence>
<dbReference type="STRING" id="6313.A0A0K0D5Q0"/>
<comment type="domain">
    <text evidence="2">The C4-type zinc finger motif is necessary both for its ER three-way tubular junction localization and formation.</text>
</comment>
<dbReference type="Pfam" id="PF10058">
    <property type="entry name" value="Zn_ribbon_10"/>
    <property type="match status" value="1"/>
</dbReference>
<proteinExistence type="inferred from homology"/>
<dbReference type="WBParaSite" id="ACAC_0000539501-mRNA-1">
    <property type="protein sequence ID" value="ACAC_0000539501-mRNA-1"/>
    <property type="gene ID" value="ACAC_0000539501"/>
</dbReference>
<name>A0A0K0D5Q0_ANGCA</name>
<evidence type="ECO:0000256" key="1">
    <source>
        <dbReference type="ARBA" id="ARBA00009940"/>
    </source>
</evidence>
<dbReference type="GO" id="GO:0008270">
    <property type="term" value="F:zinc ion binding"/>
    <property type="evidence" value="ECO:0007669"/>
    <property type="project" value="UniProtKB-KW"/>
</dbReference>
<dbReference type="InterPro" id="IPR040115">
    <property type="entry name" value="Lnp"/>
</dbReference>
<evidence type="ECO:0000313" key="4">
    <source>
        <dbReference type="Proteomes" id="UP000035642"/>
    </source>
</evidence>
<dbReference type="PANTHER" id="PTHR22166">
    <property type="entry name" value="ENDOPLASMIC RETICULUM JUNCTION FORMATION PROTEIN LUNAPARK"/>
    <property type="match status" value="1"/>
</dbReference>
<sequence length="231" mass="25990">LDKYDEQIPKMESIPRTLCGQLENSGSNELLFSKPAHTKNVLSEATPREDAMVRPRVQPIRSFQKESVTLIDKMVDYFFGDGPSQRYALICMNCHGHNGMALPVEYEYLAFVCFICGHFNPARKFKSSSNSACKIANWLAWIPSSFDYEAIFTKSVHSQLKEKITRILLIDIVTFPPGAFEYKDSPGLGTALLDNDGEPEKTIVKEIKPDDSFDDLSEEHVDVLESISNSS</sequence>
<keyword evidence="4" id="KW-1185">Reference proteome</keyword>
<keyword evidence="2" id="KW-0256">Endoplasmic reticulum</keyword>
<reference evidence="5" key="2">
    <citation type="submission" date="2017-02" db="UniProtKB">
        <authorList>
            <consortium name="WormBaseParasite"/>
        </authorList>
    </citation>
    <scope>IDENTIFICATION</scope>
</reference>
<evidence type="ECO:0000259" key="3">
    <source>
        <dbReference type="Pfam" id="PF10058"/>
    </source>
</evidence>
<dbReference type="GO" id="GO:0098826">
    <property type="term" value="C:endoplasmic reticulum tubular network membrane"/>
    <property type="evidence" value="ECO:0007669"/>
    <property type="project" value="UniProtKB-UniRule"/>
</dbReference>
<comment type="similarity">
    <text evidence="1 2">Belongs to the lunapark family.</text>
</comment>
<dbReference type="GO" id="GO:0071788">
    <property type="term" value="P:endoplasmic reticulum tubular network maintenance"/>
    <property type="evidence" value="ECO:0007669"/>
    <property type="project" value="UniProtKB-UniRule"/>
</dbReference>
<dbReference type="GO" id="GO:1903373">
    <property type="term" value="P:positive regulation of endoplasmic reticulum tubular network organization"/>
    <property type="evidence" value="ECO:0007669"/>
    <property type="project" value="UniProtKB-UniRule"/>
</dbReference>
<keyword evidence="2" id="KW-0862">Zinc</keyword>
<dbReference type="AlphaFoldDB" id="A0A0K0D5Q0"/>
<accession>A0A0K0D5Q0</accession>
<comment type="subcellular location">
    <subcellularLocation>
        <location evidence="2">Endoplasmic reticulum membrane</location>
        <topology evidence="2">Multi-pass membrane protein</topology>
    </subcellularLocation>
</comment>